<dbReference type="OrthoDB" id="60433at2759"/>
<protein>
    <submittedName>
        <fullName evidence="5">SWAHC protein</fullName>
    </submittedName>
</protein>
<evidence type="ECO:0000256" key="3">
    <source>
        <dbReference type="ARBA" id="ARBA00038122"/>
    </source>
</evidence>
<keyword evidence="6" id="KW-1185">Reference proteome</keyword>
<evidence type="ECO:0000256" key="1">
    <source>
        <dbReference type="ARBA" id="ARBA00022737"/>
    </source>
</evidence>
<gene>
    <name evidence="5" type="primary">Sowahc_1</name>
    <name evidence="5" type="ORF">ODOGUJ_R12523</name>
</gene>
<organism evidence="5 6">
    <name type="scientific">Odontophorus gujanensis</name>
    <name type="common">marbled wood quail</name>
    <dbReference type="NCBI Taxonomy" id="886794"/>
    <lineage>
        <taxon>Eukaryota</taxon>
        <taxon>Metazoa</taxon>
        <taxon>Chordata</taxon>
        <taxon>Craniata</taxon>
        <taxon>Vertebrata</taxon>
        <taxon>Euteleostomi</taxon>
        <taxon>Archelosauria</taxon>
        <taxon>Archosauria</taxon>
        <taxon>Dinosauria</taxon>
        <taxon>Saurischia</taxon>
        <taxon>Theropoda</taxon>
        <taxon>Coelurosauria</taxon>
        <taxon>Aves</taxon>
        <taxon>Neognathae</taxon>
        <taxon>Galloanserae</taxon>
        <taxon>Galliformes</taxon>
        <taxon>Odontophoridae</taxon>
        <taxon>Odontophorus</taxon>
    </lineage>
</organism>
<comment type="similarity">
    <text evidence="3">Belongs to the SOWAH family.</text>
</comment>
<evidence type="ECO:0000313" key="5">
    <source>
        <dbReference type="EMBL" id="NXJ07002.1"/>
    </source>
</evidence>
<feature type="non-terminal residue" evidence="5">
    <location>
        <position position="1"/>
    </location>
</feature>
<dbReference type="InterPro" id="IPR036770">
    <property type="entry name" value="Ankyrin_rpt-contain_sf"/>
</dbReference>
<dbReference type="PROSITE" id="PS50297">
    <property type="entry name" value="ANK_REP_REGION"/>
    <property type="match status" value="1"/>
</dbReference>
<dbReference type="PANTHER" id="PTHR14491">
    <property type="entry name" value="SOSONDOWAH, ISOFORM G"/>
    <property type="match status" value="1"/>
</dbReference>
<dbReference type="Gene3D" id="1.25.40.20">
    <property type="entry name" value="Ankyrin repeat-containing domain"/>
    <property type="match status" value="1"/>
</dbReference>
<sequence>LRREWLLTLAGGDTKTILELLMQDPSLLSTRDPITEFTALHWLAKHGQQKTFAEVISRAREKGCAVNVNSSTTKGGLTPLILAAQQGHTSLVEMLVREYEADTSCRDQSGRRAWQYLRADASRELKELVGACRENSAQPGTHGTSVE</sequence>
<dbReference type="EMBL" id="VXAB01003864">
    <property type="protein sequence ID" value="NXJ07002.1"/>
    <property type="molecule type" value="Genomic_DNA"/>
</dbReference>
<dbReference type="PANTHER" id="PTHR14491:SF8">
    <property type="entry name" value="ANKYRIN REPEAT DOMAIN-CONTAINING PROTEIN SOWAHD"/>
    <property type="match status" value="1"/>
</dbReference>
<dbReference type="AlphaFoldDB" id="A0A7K9YAB6"/>
<evidence type="ECO:0000313" key="6">
    <source>
        <dbReference type="Proteomes" id="UP000522663"/>
    </source>
</evidence>
<dbReference type="Proteomes" id="UP000522663">
    <property type="component" value="Unassembled WGS sequence"/>
</dbReference>
<feature type="non-terminal residue" evidence="5">
    <location>
        <position position="147"/>
    </location>
</feature>
<keyword evidence="1" id="KW-0677">Repeat</keyword>
<keyword evidence="2 4" id="KW-0040">ANK repeat</keyword>
<evidence type="ECO:0000256" key="2">
    <source>
        <dbReference type="ARBA" id="ARBA00023043"/>
    </source>
</evidence>
<dbReference type="PROSITE" id="PS50088">
    <property type="entry name" value="ANK_REPEAT"/>
    <property type="match status" value="1"/>
</dbReference>
<comment type="caution">
    <text evidence="5">The sequence shown here is derived from an EMBL/GenBank/DDBJ whole genome shotgun (WGS) entry which is preliminary data.</text>
</comment>
<proteinExistence type="inferred from homology"/>
<feature type="repeat" description="ANK" evidence="4">
    <location>
        <begin position="75"/>
        <end position="97"/>
    </location>
</feature>
<accession>A0A7K9YAB6</accession>
<dbReference type="InterPro" id="IPR002110">
    <property type="entry name" value="Ankyrin_rpt"/>
</dbReference>
<evidence type="ECO:0000256" key="4">
    <source>
        <dbReference type="PROSITE-ProRule" id="PRU00023"/>
    </source>
</evidence>
<reference evidence="5 6" key="1">
    <citation type="submission" date="2019-09" db="EMBL/GenBank/DDBJ databases">
        <title>Bird 10,000 Genomes (B10K) Project - Family phase.</title>
        <authorList>
            <person name="Zhang G."/>
        </authorList>
    </citation>
    <scope>NUCLEOTIDE SEQUENCE [LARGE SCALE GENOMIC DNA]</scope>
    <source>
        <strain evidence="5">B10K-DU-001-53</strain>
        <tissue evidence="5">Muscle</tissue>
    </source>
</reference>
<dbReference type="Pfam" id="PF12796">
    <property type="entry name" value="Ank_2"/>
    <property type="match status" value="1"/>
</dbReference>
<dbReference type="SUPFAM" id="SSF48403">
    <property type="entry name" value="Ankyrin repeat"/>
    <property type="match status" value="1"/>
</dbReference>
<dbReference type="SMART" id="SM00248">
    <property type="entry name" value="ANK"/>
    <property type="match status" value="2"/>
</dbReference>
<name>A0A7K9YAB6_9GALL</name>